<name>A0A2M7TG88_9BACT</name>
<keyword evidence="1" id="KW-0812">Transmembrane</keyword>
<dbReference type="Proteomes" id="UP000230553">
    <property type="component" value="Unassembled WGS sequence"/>
</dbReference>
<reference evidence="3" key="1">
    <citation type="submission" date="2017-09" db="EMBL/GenBank/DDBJ databases">
        <title>Depth-based differentiation of microbial function through sediment-hosted aquifers and enrichment of novel symbionts in the deep terrestrial subsurface.</title>
        <authorList>
            <person name="Probst A.J."/>
            <person name="Ladd B."/>
            <person name="Jarett J.K."/>
            <person name="Geller-Mcgrath D.E."/>
            <person name="Sieber C.M.K."/>
            <person name="Emerson J.B."/>
            <person name="Anantharaman K."/>
            <person name="Thomas B.C."/>
            <person name="Malmstrom R."/>
            <person name="Stieglmeier M."/>
            <person name="Klingl A."/>
            <person name="Woyke T."/>
            <person name="Ryan C.M."/>
            <person name="Banfield J.F."/>
        </authorList>
    </citation>
    <scope>NUCLEOTIDE SEQUENCE [LARGE SCALE GENOMIC DNA]</scope>
</reference>
<evidence type="ECO:0008006" key="4">
    <source>
        <dbReference type="Google" id="ProtNLM"/>
    </source>
</evidence>
<dbReference type="EMBL" id="PFNM01000026">
    <property type="protein sequence ID" value="PIZ45002.1"/>
    <property type="molecule type" value="Genomic_DNA"/>
</dbReference>
<keyword evidence="1" id="KW-1133">Transmembrane helix</keyword>
<feature type="transmembrane region" description="Helical" evidence="1">
    <location>
        <begin position="123"/>
        <end position="141"/>
    </location>
</feature>
<proteinExistence type="predicted"/>
<feature type="transmembrane region" description="Helical" evidence="1">
    <location>
        <begin position="92"/>
        <end position="111"/>
    </location>
</feature>
<keyword evidence="1" id="KW-0472">Membrane</keyword>
<organism evidence="2 3">
    <name type="scientific">Candidatus Wolfebacteria bacterium CG_4_10_14_0_2_um_filter_39_18</name>
    <dbReference type="NCBI Taxonomy" id="1975061"/>
    <lineage>
        <taxon>Bacteria</taxon>
        <taxon>Candidatus Wolfeibacteriota</taxon>
    </lineage>
</organism>
<sequence>MKFFSLVLSVGILSVIQSYGFSVFGVAPNLALAAIVTSSFFAADFFEGFFLVLLSALVLKFGSGFETGILTFTLIGAMVVVAAKFIPWRYFAGNLITIVIAVLIFYAFLNPGLILSLVFAKELFLDIVVSSLIFAFLYFLWQDK</sequence>
<evidence type="ECO:0000256" key="1">
    <source>
        <dbReference type="SAM" id="Phobius"/>
    </source>
</evidence>
<feature type="transmembrane region" description="Helical" evidence="1">
    <location>
        <begin position="43"/>
        <end position="62"/>
    </location>
</feature>
<feature type="transmembrane region" description="Helical" evidence="1">
    <location>
        <begin position="69"/>
        <end position="86"/>
    </location>
</feature>
<evidence type="ECO:0000313" key="3">
    <source>
        <dbReference type="Proteomes" id="UP000230553"/>
    </source>
</evidence>
<comment type="caution">
    <text evidence="2">The sequence shown here is derived from an EMBL/GenBank/DDBJ whole genome shotgun (WGS) entry which is preliminary data.</text>
</comment>
<gene>
    <name evidence="2" type="ORF">COY31_01310</name>
</gene>
<protein>
    <recommendedName>
        <fullName evidence="4">Rod shape-determining protein MreD</fullName>
    </recommendedName>
</protein>
<dbReference type="AlphaFoldDB" id="A0A2M7TG88"/>
<evidence type="ECO:0000313" key="2">
    <source>
        <dbReference type="EMBL" id="PIZ45002.1"/>
    </source>
</evidence>
<accession>A0A2M7TG88</accession>